<evidence type="ECO:0000313" key="3">
    <source>
        <dbReference type="EMBL" id="QCY47468.1"/>
    </source>
</evidence>
<feature type="region of interest" description="Disordered" evidence="1">
    <location>
        <begin position="397"/>
        <end position="437"/>
    </location>
</feature>
<dbReference type="NCBIfam" id="TIGR00843">
    <property type="entry name" value="benE"/>
    <property type="match status" value="1"/>
</dbReference>
<feature type="transmembrane region" description="Helical" evidence="2">
    <location>
        <begin position="367"/>
        <end position="389"/>
    </location>
</feature>
<feature type="transmembrane region" description="Helical" evidence="2">
    <location>
        <begin position="303"/>
        <end position="322"/>
    </location>
</feature>
<dbReference type="GO" id="GO:0042925">
    <property type="term" value="F:benzoate transmembrane transporter activity"/>
    <property type="evidence" value="ECO:0007669"/>
    <property type="project" value="InterPro"/>
</dbReference>
<dbReference type="Pfam" id="PF03594">
    <property type="entry name" value="BenE"/>
    <property type="match status" value="1"/>
</dbReference>
<dbReference type="Proteomes" id="UP000307000">
    <property type="component" value="Chromosome"/>
</dbReference>
<keyword evidence="2" id="KW-0812">Transmembrane</keyword>
<keyword evidence="2" id="KW-0472">Membrane</keyword>
<accession>A0A5B7WTW9</accession>
<feature type="transmembrane region" description="Helical" evidence="2">
    <location>
        <begin position="51"/>
        <end position="72"/>
    </location>
</feature>
<evidence type="ECO:0000313" key="4">
    <source>
        <dbReference type="Proteomes" id="UP000307000"/>
    </source>
</evidence>
<dbReference type="PANTHER" id="PTHR30199:SF0">
    <property type="entry name" value="INNER MEMBRANE PROTEIN YDCO"/>
    <property type="match status" value="1"/>
</dbReference>
<feature type="transmembrane region" description="Helical" evidence="2">
    <location>
        <begin position="122"/>
        <end position="141"/>
    </location>
</feature>
<organism evidence="3 4">
    <name type="scientific">Glutamicibacter creatinolyticus</name>
    <dbReference type="NCBI Taxonomy" id="162496"/>
    <lineage>
        <taxon>Bacteria</taxon>
        <taxon>Bacillati</taxon>
        <taxon>Actinomycetota</taxon>
        <taxon>Actinomycetes</taxon>
        <taxon>Micrococcales</taxon>
        <taxon>Micrococcaceae</taxon>
        <taxon>Glutamicibacter</taxon>
    </lineage>
</organism>
<gene>
    <name evidence="3" type="ORF">GcLGCM259_1749</name>
</gene>
<dbReference type="AlphaFoldDB" id="A0A5B7WTW9"/>
<keyword evidence="2" id="KW-1133">Transmembrane helix</keyword>
<dbReference type="RefSeq" id="WP_138926402.1">
    <property type="nucleotide sequence ID" value="NZ_CP034412.1"/>
</dbReference>
<feature type="transmembrane region" description="Helical" evidence="2">
    <location>
        <begin position="253"/>
        <end position="283"/>
    </location>
</feature>
<feature type="transmembrane region" description="Helical" evidence="2">
    <location>
        <begin position="92"/>
        <end position="115"/>
    </location>
</feature>
<keyword evidence="4" id="KW-1185">Reference proteome</keyword>
<feature type="transmembrane region" description="Helical" evidence="2">
    <location>
        <begin position="147"/>
        <end position="167"/>
    </location>
</feature>
<dbReference type="PANTHER" id="PTHR30199">
    <property type="entry name" value="MFS FAMILY TRANSPORTER, PREDICTED SUBSTRATE BENZOATE"/>
    <property type="match status" value="1"/>
</dbReference>
<feature type="compositionally biased region" description="Low complexity" evidence="1">
    <location>
        <begin position="420"/>
        <end position="429"/>
    </location>
</feature>
<reference evidence="3 4" key="1">
    <citation type="submission" date="2018-12" db="EMBL/GenBank/DDBJ databases">
        <title>Complete Genome Sequence of Glutamicibacter creatinolyticus strain LGCM259,isolated from an abscess of a 12-year-old mare in Italy.</title>
        <authorList>
            <person name="Santos R.G."/>
            <person name="Silva A.L."/>
            <person name="Seyffert N."/>
            <person name="Castro T.L.P."/>
            <person name="Attili A.R."/>
            <person name="Rifici C."/>
            <person name="Mazzullo G."/>
            <person name="Brenig B."/>
            <person name="Venanzi F."/>
            <person name="Azevedo V."/>
        </authorList>
    </citation>
    <scope>NUCLEOTIDE SEQUENCE [LARGE SCALE GENOMIC DNA]</scope>
    <source>
        <strain evidence="3 4">LGCM 259</strain>
    </source>
</reference>
<feature type="transmembrane region" description="Helical" evidence="2">
    <location>
        <begin position="213"/>
        <end position="232"/>
    </location>
</feature>
<proteinExistence type="predicted"/>
<feature type="transmembrane region" description="Helical" evidence="2">
    <location>
        <begin position="174"/>
        <end position="193"/>
    </location>
</feature>
<protein>
    <submittedName>
        <fullName evidence="3">Benzoate transporter</fullName>
    </submittedName>
</protein>
<dbReference type="KEGG" id="gcr:GcLGCM259_1749"/>
<dbReference type="EMBL" id="CP034412">
    <property type="protein sequence ID" value="QCY47468.1"/>
    <property type="molecule type" value="Genomic_DNA"/>
</dbReference>
<feature type="transmembrane region" description="Helical" evidence="2">
    <location>
        <begin position="15"/>
        <end position="39"/>
    </location>
</feature>
<evidence type="ECO:0000256" key="1">
    <source>
        <dbReference type="SAM" id="MobiDB-lite"/>
    </source>
</evidence>
<evidence type="ECO:0000256" key="2">
    <source>
        <dbReference type="SAM" id="Phobius"/>
    </source>
</evidence>
<dbReference type="InterPro" id="IPR004711">
    <property type="entry name" value="Benzoate_Transporter"/>
</dbReference>
<feature type="transmembrane region" description="Helical" evidence="2">
    <location>
        <begin position="329"/>
        <end position="347"/>
    </location>
</feature>
<dbReference type="GO" id="GO:0005886">
    <property type="term" value="C:plasma membrane"/>
    <property type="evidence" value="ECO:0007669"/>
    <property type="project" value="TreeGrafter"/>
</dbReference>
<sequence>MPTELPARPNALSDAVMAGFVTTMVGFTSSFAVVLTGLLNVGADEGQAASGLLALTLLTGLSTMLLSLWHRIPITIAWSTPGAAMLASLGSGSYGFAEAVGAFIVSAALIVLSGLLPVLQRLLGRIPVPIAQGMLAGVLIPLCLKPFTSLAVIPMAALVILLVFLIGLRLLPRFAVAVTMLAAVLLGMWHITSTGTWGEVSALPQMQWVAPEFNPTAIAGISVPLFIVTMASQNVPGVAVMSSFGYRVPWRPAMLVTGTGSGIGALFGGHAINLAAISAALAAGEQAGQDPARRWRASFSSGAFYLLFAAGSTAIATLAAASPAGLFEAAAGLALLATLGNALMGAMQEPAWRLSALVTVLIAAGNVTLFGIGGAFWALLAGLVTHLVVERPALARRDNRGQHGTGNPDAAGQPEHRTQEPATEAEAAQDSAPPAGG</sequence>
<name>A0A5B7WTW9_9MICC</name>